<comment type="catalytic activity">
    <reaction evidence="12">
        <text>chondroitin beta-D-glucuronate + n 3'-phosphoadenylyl sulfate = chondroitin 6'-sulfate + n adenosine 3',5'-bisphosphate + n H(+)</text>
        <dbReference type="Rhea" id="RHEA:11108"/>
        <dbReference type="Rhea" id="RHEA-COMP:9827"/>
        <dbReference type="Rhea" id="RHEA-COMP:9828"/>
        <dbReference type="ChEBI" id="CHEBI:15378"/>
        <dbReference type="ChEBI" id="CHEBI:57652"/>
        <dbReference type="ChEBI" id="CHEBI:58339"/>
        <dbReference type="ChEBI" id="CHEBI:58343"/>
        <dbReference type="ChEBI" id="CHEBI:62065"/>
        <dbReference type="EC" id="2.8.2.17"/>
    </reaction>
    <physiologicalReaction direction="left-to-right" evidence="12">
        <dbReference type="Rhea" id="RHEA:11109"/>
    </physiologicalReaction>
</comment>
<keyword evidence="16" id="KW-1185">Reference proteome</keyword>
<dbReference type="InterPro" id="IPR027417">
    <property type="entry name" value="P-loop_NTPase"/>
</dbReference>
<evidence type="ECO:0000256" key="7">
    <source>
        <dbReference type="ARBA" id="ARBA00023034"/>
    </source>
</evidence>
<reference evidence="15" key="3">
    <citation type="submission" date="2025-09" db="UniProtKB">
        <authorList>
            <consortium name="Ensembl"/>
        </authorList>
    </citation>
    <scope>IDENTIFICATION</scope>
</reference>
<gene>
    <name evidence="15" type="primary">LOC115399355</name>
</gene>
<dbReference type="EC" id="2.8.2.-" evidence="13"/>
<dbReference type="Gene3D" id="3.40.50.300">
    <property type="entry name" value="P-loop containing nucleotide triphosphate hydrolases"/>
    <property type="match status" value="1"/>
</dbReference>
<dbReference type="GO" id="GO:0045130">
    <property type="term" value="F:keratan sulfotransferase activity"/>
    <property type="evidence" value="ECO:0007669"/>
    <property type="project" value="UniProtKB-EC"/>
</dbReference>
<keyword evidence="9" id="KW-0325">Glycoprotein</keyword>
<dbReference type="PANTHER" id="PTHR10704">
    <property type="entry name" value="CARBOHYDRATE SULFOTRANSFERASE"/>
    <property type="match status" value="1"/>
</dbReference>
<dbReference type="Proteomes" id="UP000472267">
    <property type="component" value="Chromosome 13"/>
</dbReference>
<evidence type="ECO:0000256" key="10">
    <source>
        <dbReference type="ARBA" id="ARBA00023277"/>
    </source>
</evidence>
<evidence type="ECO:0000256" key="12">
    <source>
        <dbReference type="ARBA" id="ARBA00049862"/>
    </source>
</evidence>
<dbReference type="InterPro" id="IPR051135">
    <property type="entry name" value="Gal/GlcNAc/GalNAc_ST"/>
</dbReference>
<organism evidence="15 16">
    <name type="scientific">Salarias fasciatus</name>
    <name type="common">Jewelled blenny</name>
    <name type="synonym">Blennius fasciatus</name>
    <dbReference type="NCBI Taxonomy" id="181472"/>
    <lineage>
        <taxon>Eukaryota</taxon>
        <taxon>Metazoa</taxon>
        <taxon>Chordata</taxon>
        <taxon>Craniata</taxon>
        <taxon>Vertebrata</taxon>
        <taxon>Euteleostomi</taxon>
        <taxon>Actinopterygii</taxon>
        <taxon>Neopterygii</taxon>
        <taxon>Teleostei</taxon>
        <taxon>Neoteleostei</taxon>
        <taxon>Acanthomorphata</taxon>
        <taxon>Ovalentaria</taxon>
        <taxon>Blenniimorphae</taxon>
        <taxon>Blenniiformes</taxon>
        <taxon>Blennioidei</taxon>
        <taxon>Blenniidae</taxon>
        <taxon>Salariinae</taxon>
        <taxon>Salarias</taxon>
    </lineage>
</organism>
<dbReference type="GO" id="GO:0006790">
    <property type="term" value="P:sulfur compound metabolic process"/>
    <property type="evidence" value="ECO:0007669"/>
    <property type="project" value="TreeGrafter"/>
</dbReference>
<dbReference type="PANTHER" id="PTHR10704:SF73">
    <property type="entry name" value="SULFOTRANSFERASE"/>
    <property type="match status" value="1"/>
</dbReference>
<keyword evidence="10" id="KW-0119">Carbohydrate metabolism</keyword>
<dbReference type="Ensembl" id="ENSSFAT00005024429.1">
    <property type="protein sequence ID" value="ENSSFAP00005023467.1"/>
    <property type="gene ID" value="ENSSFAG00005012135.1"/>
</dbReference>
<dbReference type="GO" id="GO:0006044">
    <property type="term" value="P:N-acetylglucosamine metabolic process"/>
    <property type="evidence" value="ECO:0007669"/>
    <property type="project" value="TreeGrafter"/>
</dbReference>
<comment type="subcellular location">
    <subcellularLocation>
        <location evidence="1">Golgi apparatus membrane</location>
        <topology evidence="1">Single-pass type II membrane protein</topology>
    </subcellularLocation>
</comment>
<keyword evidence="5" id="KW-0735">Signal-anchor</keyword>
<dbReference type="GO" id="GO:0008459">
    <property type="term" value="F:chondroitin 6-sulfotransferase activity"/>
    <property type="evidence" value="ECO:0007669"/>
    <property type="project" value="UniProtKB-EC"/>
</dbReference>
<keyword evidence="8" id="KW-0472">Membrane</keyword>
<keyword evidence="3 13" id="KW-0808">Transferase</keyword>
<evidence type="ECO:0000256" key="11">
    <source>
        <dbReference type="ARBA" id="ARBA00036278"/>
    </source>
</evidence>
<proteinExistence type="inferred from homology"/>
<keyword evidence="7" id="KW-0333">Golgi apparatus</keyword>
<evidence type="ECO:0000256" key="8">
    <source>
        <dbReference type="ARBA" id="ARBA00023136"/>
    </source>
</evidence>
<reference evidence="15" key="1">
    <citation type="submission" date="2019-06" db="EMBL/GenBank/DDBJ databases">
        <authorList>
            <consortium name="Wellcome Sanger Institute Data Sharing"/>
        </authorList>
    </citation>
    <scope>NUCLEOTIDE SEQUENCE [LARGE SCALE GENOMIC DNA]</scope>
</reference>
<evidence type="ECO:0000256" key="3">
    <source>
        <dbReference type="ARBA" id="ARBA00022679"/>
    </source>
</evidence>
<dbReference type="InParanoid" id="A0A672GZ15"/>
<dbReference type="InterPro" id="IPR000863">
    <property type="entry name" value="Sulfotransferase_dom"/>
</dbReference>
<dbReference type="GO" id="GO:0001517">
    <property type="term" value="F:N-acetylglucosamine 6-O-sulfotransferase activity"/>
    <property type="evidence" value="ECO:0007669"/>
    <property type="project" value="TreeGrafter"/>
</dbReference>
<dbReference type="SUPFAM" id="SSF52540">
    <property type="entry name" value="P-loop containing nucleoside triphosphate hydrolases"/>
    <property type="match status" value="1"/>
</dbReference>
<comment type="similarity">
    <text evidence="2">Belongs to the sulfotransferase 1 family. Gal/GlcNAc/GalNAc subfamily.</text>
</comment>
<evidence type="ECO:0000256" key="9">
    <source>
        <dbReference type="ARBA" id="ARBA00023180"/>
    </source>
</evidence>
<evidence type="ECO:0000259" key="14">
    <source>
        <dbReference type="Pfam" id="PF00685"/>
    </source>
</evidence>
<evidence type="ECO:0000313" key="15">
    <source>
        <dbReference type="Ensembl" id="ENSSFAP00005023467.1"/>
    </source>
</evidence>
<feature type="domain" description="Sulfotransferase" evidence="14">
    <location>
        <begin position="85"/>
        <end position="402"/>
    </location>
</feature>
<evidence type="ECO:0000256" key="13">
    <source>
        <dbReference type="RuleBase" id="RU361155"/>
    </source>
</evidence>
<accession>A0A672GZ15</accession>
<dbReference type="GO" id="GO:0000139">
    <property type="term" value="C:Golgi membrane"/>
    <property type="evidence" value="ECO:0007669"/>
    <property type="project" value="UniProtKB-SubCell"/>
</dbReference>
<evidence type="ECO:0000256" key="5">
    <source>
        <dbReference type="ARBA" id="ARBA00022968"/>
    </source>
</evidence>
<evidence type="ECO:0000256" key="1">
    <source>
        <dbReference type="ARBA" id="ARBA00004323"/>
    </source>
</evidence>
<dbReference type="FunFam" id="3.40.50.300:FF:000938">
    <property type="entry name" value="Sulfotransferase"/>
    <property type="match status" value="1"/>
</dbReference>
<reference evidence="15" key="2">
    <citation type="submission" date="2025-08" db="UniProtKB">
        <authorList>
            <consortium name="Ensembl"/>
        </authorList>
    </citation>
    <scope>IDENTIFICATION</scope>
</reference>
<name>A0A672GZ15_SALFA</name>
<comment type="catalytic activity">
    <reaction evidence="11">
        <text>3'-phosphoadenylyl sulfate + keratan = adenosine 3',5'-bisphosphate + keratan 6'-sulfate.</text>
        <dbReference type="EC" id="2.8.2.21"/>
    </reaction>
</comment>
<dbReference type="OMA" id="KWRFGMP"/>
<sequence>LRMKFWCAMAFITFVTLVFIGSEIKMVFDKFPKKQPTNIPLDDSNATEKMAFKRLLSKLGAIFSQDQEEEEQEDLAMNMNGSGHKHILLMATTRSGSSFVGEFFNQHGENMFYLFEPLWHVKRFLLSPAGARNTSVSSVYRDVLQKLFLCDFSGLEKFISPPPQQHVTTDLFSRGSSVSLCDDPVCTPVIKHVYERYHCKNRQCGPLNFTLASESCLSKQYYAIKSVRVIHLDTLKPFVEDPRMDVRIIQLIRDPRAVLVSRMVAFSSLYEKWKAWAQQGQVPEDDAEMKKFNKRCDHLRVSAELGLSQPSWLKHRYMLVRYEDIPCYPMQKAEEMYKFMGIPFSSQAREWILKNTHTTRKVTGLYSTQRNSSEQSEKWRFSIPFILVQVVQELCGPTMKLLGYKFVEDKNTLTNKSISLLEDKVFYWSRDPSLAVNLQNTAGK</sequence>
<dbReference type="AlphaFoldDB" id="A0A672GZ15"/>
<evidence type="ECO:0000256" key="6">
    <source>
        <dbReference type="ARBA" id="ARBA00022989"/>
    </source>
</evidence>
<keyword evidence="4" id="KW-0812">Transmembrane</keyword>
<evidence type="ECO:0000256" key="4">
    <source>
        <dbReference type="ARBA" id="ARBA00022692"/>
    </source>
</evidence>
<keyword evidence="6" id="KW-1133">Transmembrane helix</keyword>
<evidence type="ECO:0000313" key="16">
    <source>
        <dbReference type="Proteomes" id="UP000472267"/>
    </source>
</evidence>
<evidence type="ECO:0000256" key="2">
    <source>
        <dbReference type="ARBA" id="ARBA00005530"/>
    </source>
</evidence>
<dbReference type="Pfam" id="PF00685">
    <property type="entry name" value="Sulfotransfer_1"/>
    <property type="match status" value="1"/>
</dbReference>
<protein>
    <recommendedName>
        <fullName evidence="13">Sulfotransferase</fullName>
        <ecNumber evidence="13">2.8.2.-</ecNumber>
    </recommendedName>
</protein>